<dbReference type="Proteomes" id="UP000290013">
    <property type="component" value="Chromosome"/>
</dbReference>
<dbReference type="AlphaFoldDB" id="A0A4U8WB93"/>
<name>A0A4U8WB93_9FLAO</name>
<dbReference type="KEGG" id="ctai:NCTC12078_00716"/>
<reference evidence="1 2" key="1">
    <citation type="submission" date="2019-02" db="EMBL/GenBank/DDBJ databases">
        <authorList>
            <consortium name="Pathogen Informatics"/>
        </authorList>
    </citation>
    <scope>NUCLEOTIDE SEQUENCE [LARGE SCALE GENOMIC DNA]</scope>
    <source>
        <strain evidence="1 2">3012STDY6944375</strain>
    </source>
</reference>
<protein>
    <submittedName>
        <fullName evidence="1">Uncharacterized protein</fullName>
    </submittedName>
</protein>
<organism evidence="1 2">
    <name type="scientific">Chryseobacterium taihuense</name>
    <dbReference type="NCBI Taxonomy" id="1141221"/>
    <lineage>
        <taxon>Bacteria</taxon>
        <taxon>Pseudomonadati</taxon>
        <taxon>Bacteroidota</taxon>
        <taxon>Flavobacteriia</taxon>
        <taxon>Flavobacteriales</taxon>
        <taxon>Weeksellaceae</taxon>
        <taxon>Chryseobacterium group</taxon>
        <taxon>Chryseobacterium</taxon>
    </lineage>
</organism>
<proteinExistence type="predicted"/>
<evidence type="ECO:0000313" key="2">
    <source>
        <dbReference type="Proteomes" id="UP000290013"/>
    </source>
</evidence>
<sequence>MVFFKLKINRMVINLMLKMIEKLNTYFIKLIFSRIGRIRNLNDFFTNFV</sequence>
<dbReference type="EMBL" id="LR215974">
    <property type="protein sequence ID" value="VFB02736.1"/>
    <property type="molecule type" value="Genomic_DNA"/>
</dbReference>
<gene>
    <name evidence="1" type="ORF">NCTC12078_00716</name>
</gene>
<evidence type="ECO:0000313" key="1">
    <source>
        <dbReference type="EMBL" id="VFB02736.1"/>
    </source>
</evidence>
<accession>A0A4U8WB93</accession>